<dbReference type="InterPro" id="IPR008868">
    <property type="entry name" value="TniB"/>
</dbReference>
<keyword evidence="3" id="KW-1185">Reference proteome</keyword>
<evidence type="ECO:0000256" key="1">
    <source>
        <dbReference type="SAM" id="MobiDB-lite"/>
    </source>
</evidence>
<protein>
    <recommendedName>
        <fullName evidence="4">TniB protein</fullName>
    </recommendedName>
</protein>
<sequence length="163" mass="18167">MVTPDTQPAASVDPEGSQDDGQQLGHLHESARSIALLGDEERLRYMRADRWIGYPAAVAALSRLETMLAWPAKQRMPNLLLIGPTNNGKSMIIERFRRTHPPVSHEDREEIPVLVVQVPSEPDVGRFYTAVLAAHGAPRRNYRAAELEQVVLGLMRPPGCGRW</sequence>
<organism evidence="2 3">
    <name type="scientific">Kribbella sancticallisti</name>
    <dbReference type="NCBI Taxonomy" id="460087"/>
    <lineage>
        <taxon>Bacteria</taxon>
        <taxon>Bacillati</taxon>
        <taxon>Actinomycetota</taxon>
        <taxon>Actinomycetes</taxon>
        <taxon>Propionibacteriales</taxon>
        <taxon>Kribbellaceae</taxon>
        <taxon>Kribbella</taxon>
    </lineage>
</organism>
<name>A0ABN2DPK5_9ACTN</name>
<reference evidence="2 3" key="1">
    <citation type="journal article" date="2019" name="Int. J. Syst. Evol. Microbiol.">
        <title>The Global Catalogue of Microorganisms (GCM) 10K type strain sequencing project: providing services to taxonomists for standard genome sequencing and annotation.</title>
        <authorList>
            <consortium name="The Broad Institute Genomics Platform"/>
            <consortium name="The Broad Institute Genome Sequencing Center for Infectious Disease"/>
            <person name="Wu L."/>
            <person name="Ma J."/>
        </authorList>
    </citation>
    <scope>NUCLEOTIDE SEQUENCE [LARGE SCALE GENOMIC DNA]</scope>
    <source>
        <strain evidence="2 3">JCM 14969</strain>
    </source>
</reference>
<evidence type="ECO:0000313" key="2">
    <source>
        <dbReference type="EMBL" id="GAA1582532.1"/>
    </source>
</evidence>
<dbReference type="InterPro" id="IPR027417">
    <property type="entry name" value="P-loop_NTPase"/>
</dbReference>
<dbReference type="EMBL" id="BAAAOS010000022">
    <property type="protein sequence ID" value="GAA1582532.1"/>
    <property type="molecule type" value="Genomic_DNA"/>
</dbReference>
<gene>
    <name evidence="2" type="ORF">GCM10009789_40370</name>
</gene>
<evidence type="ECO:0008006" key="4">
    <source>
        <dbReference type="Google" id="ProtNLM"/>
    </source>
</evidence>
<feature type="region of interest" description="Disordered" evidence="1">
    <location>
        <begin position="1"/>
        <end position="23"/>
    </location>
</feature>
<dbReference type="Proteomes" id="UP001500393">
    <property type="component" value="Unassembled WGS sequence"/>
</dbReference>
<dbReference type="SUPFAM" id="SSF52540">
    <property type="entry name" value="P-loop containing nucleoside triphosphate hydrolases"/>
    <property type="match status" value="1"/>
</dbReference>
<accession>A0ABN2DPK5</accession>
<proteinExistence type="predicted"/>
<dbReference type="Pfam" id="PF05621">
    <property type="entry name" value="TniB"/>
    <property type="match status" value="1"/>
</dbReference>
<evidence type="ECO:0000313" key="3">
    <source>
        <dbReference type="Proteomes" id="UP001500393"/>
    </source>
</evidence>
<comment type="caution">
    <text evidence="2">The sequence shown here is derived from an EMBL/GenBank/DDBJ whole genome shotgun (WGS) entry which is preliminary data.</text>
</comment>